<feature type="domain" description="Lsr2 dimerization" evidence="2">
    <location>
        <begin position="22"/>
        <end position="59"/>
    </location>
</feature>
<dbReference type="InterPro" id="IPR042261">
    <property type="entry name" value="Lsr2-like_dimerization"/>
</dbReference>
<name>A0A4Z1E558_9MICO</name>
<dbReference type="EMBL" id="RHPJ01000003">
    <property type="protein sequence ID" value="TGO04867.1"/>
    <property type="molecule type" value="Genomic_DNA"/>
</dbReference>
<evidence type="ECO:0000259" key="2">
    <source>
        <dbReference type="Pfam" id="PF11774"/>
    </source>
</evidence>
<accession>A0A4Z1E558</accession>
<keyword evidence="4" id="KW-1185">Reference proteome</keyword>
<feature type="compositionally biased region" description="Polar residues" evidence="1">
    <location>
        <begin position="1"/>
        <end position="11"/>
    </location>
</feature>
<dbReference type="Pfam" id="PF11774">
    <property type="entry name" value="Lsr2"/>
    <property type="match status" value="1"/>
</dbReference>
<evidence type="ECO:0000313" key="3">
    <source>
        <dbReference type="EMBL" id="TGO04867.1"/>
    </source>
</evidence>
<dbReference type="InterPro" id="IPR024412">
    <property type="entry name" value="Lsr2_dim_dom"/>
</dbReference>
<dbReference type="AlphaFoldDB" id="A0A4Z1E558"/>
<dbReference type="GO" id="GO:0003677">
    <property type="term" value="F:DNA binding"/>
    <property type="evidence" value="ECO:0007669"/>
    <property type="project" value="InterPro"/>
</dbReference>
<dbReference type="RefSeq" id="WP_135850398.1">
    <property type="nucleotide sequence ID" value="NZ_RHPJ01000003.1"/>
</dbReference>
<dbReference type="Gene3D" id="3.30.60.230">
    <property type="entry name" value="Lsr2, dimerization domain"/>
    <property type="match status" value="1"/>
</dbReference>
<protein>
    <recommendedName>
        <fullName evidence="2">Lsr2 dimerization domain-containing protein</fullName>
    </recommendedName>
</protein>
<feature type="region of interest" description="Disordered" evidence="1">
    <location>
        <begin position="1"/>
        <end position="22"/>
    </location>
</feature>
<dbReference type="OrthoDB" id="4113332at2"/>
<reference evidence="3 4" key="1">
    <citation type="submission" date="2018-11" db="EMBL/GenBank/DDBJ databases">
        <title>Complete genome sequencing of the Actinobacteria Serinibacter sp. K3-2.</title>
        <authorList>
            <person name="Rakitin A.L."/>
            <person name="Beletsky A.V."/>
            <person name="Mardanov A.V."/>
            <person name="Ravin N.V."/>
            <person name="Gromova A.S."/>
            <person name="Filippova S.N."/>
            <person name="Gal'Chenko V.F."/>
        </authorList>
    </citation>
    <scope>NUCLEOTIDE SEQUENCE [LARGE SCALE GENOMIC DNA]</scope>
    <source>
        <strain evidence="3 4">K3-2</strain>
    </source>
</reference>
<organism evidence="3 4">
    <name type="scientific">Serinibacter arcticus</name>
    <dbReference type="NCBI Taxonomy" id="1655435"/>
    <lineage>
        <taxon>Bacteria</taxon>
        <taxon>Bacillati</taxon>
        <taxon>Actinomycetota</taxon>
        <taxon>Actinomycetes</taxon>
        <taxon>Micrococcales</taxon>
        <taxon>Beutenbergiaceae</taxon>
        <taxon>Serinibacter</taxon>
    </lineage>
</organism>
<evidence type="ECO:0000256" key="1">
    <source>
        <dbReference type="SAM" id="MobiDB-lite"/>
    </source>
</evidence>
<comment type="caution">
    <text evidence="3">The sequence shown here is derived from an EMBL/GenBank/DDBJ whole genome shotgun (WGS) entry which is preliminary data.</text>
</comment>
<gene>
    <name evidence="3" type="ORF">SERN_2460</name>
</gene>
<proteinExistence type="predicted"/>
<sequence length="70" mass="7519">MTNEQLSTRTDGPNDPPTDITSIPFNYRGVAYTVDLDPARAAEFDRSLAPFIAAARRVGGSTRPTPTPSP</sequence>
<dbReference type="Proteomes" id="UP000297318">
    <property type="component" value="Unassembled WGS sequence"/>
</dbReference>
<evidence type="ECO:0000313" key="4">
    <source>
        <dbReference type="Proteomes" id="UP000297318"/>
    </source>
</evidence>